<proteinExistence type="predicted"/>
<evidence type="ECO:0000313" key="5">
    <source>
        <dbReference type="Proteomes" id="UP001194746"/>
    </source>
</evidence>
<dbReference type="SMART" id="SM00248">
    <property type="entry name" value="ANK"/>
    <property type="match status" value="4"/>
</dbReference>
<keyword evidence="5" id="KW-1185">Reference proteome</keyword>
<sequence>MADRHGKTLLESALSIPQLGVVEILLGRDDVEWDPTRKFCEKLLYIAVEAGYHALICGLVAKGVDVNAVENDGTTPLYIAALRNDTKTAAVLLNSGADVDLQDFETWTPLHYAAWEGQLEMAKLLLENGANVHAETDEGETALFYAFKYNELKRLLEKY</sequence>
<gene>
    <name evidence="4" type="ORF">FE257_004928</name>
</gene>
<dbReference type="PROSITE" id="PS50297">
    <property type="entry name" value="ANK_REP_REGION"/>
    <property type="match status" value="2"/>
</dbReference>
<dbReference type="InterPro" id="IPR036770">
    <property type="entry name" value="Ankyrin_rpt-contain_sf"/>
</dbReference>
<dbReference type="InterPro" id="IPR002110">
    <property type="entry name" value="Ankyrin_rpt"/>
</dbReference>
<dbReference type="Pfam" id="PF12796">
    <property type="entry name" value="Ank_2"/>
    <property type="match status" value="1"/>
</dbReference>
<evidence type="ECO:0000256" key="1">
    <source>
        <dbReference type="ARBA" id="ARBA00022737"/>
    </source>
</evidence>
<feature type="repeat" description="ANK" evidence="3">
    <location>
        <begin position="105"/>
        <end position="137"/>
    </location>
</feature>
<evidence type="ECO:0000313" key="4">
    <source>
        <dbReference type="EMBL" id="KAF9882871.1"/>
    </source>
</evidence>
<feature type="repeat" description="ANK" evidence="3">
    <location>
        <begin position="72"/>
        <end position="104"/>
    </location>
</feature>
<reference evidence="4" key="2">
    <citation type="submission" date="2020-02" db="EMBL/GenBank/DDBJ databases">
        <authorList>
            <person name="Gilchrist C.L.M."/>
            <person name="Chooi Y.-H."/>
        </authorList>
    </citation>
    <scope>NUCLEOTIDE SEQUENCE</scope>
    <source>
        <strain evidence="4">MST-FP2251</strain>
    </source>
</reference>
<accession>A0AAD4CAI5</accession>
<keyword evidence="2 3" id="KW-0040">ANK repeat</keyword>
<dbReference type="AlphaFoldDB" id="A0AAD4CAI5"/>
<dbReference type="PANTHER" id="PTHR24198">
    <property type="entry name" value="ANKYRIN REPEAT AND PROTEIN KINASE DOMAIN-CONTAINING PROTEIN"/>
    <property type="match status" value="1"/>
</dbReference>
<comment type="caution">
    <text evidence="4">The sequence shown here is derived from an EMBL/GenBank/DDBJ whole genome shotgun (WGS) entry which is preliminary data.</text>
</comment>
<dbReference type="Proteomes" id="UP001194746">
    <property type="component" value="Unassembled WGS sequence"/>
</dbReference>
<dbReference type="Gene3D" id="1.25.40.20">
    <property type="entry name" value="Ankyrin repeat-containing domain"/>
    <property type="match status" value="3"/>
</dbReference>
<name>A0AAD4CAI5_ASPNN</name>
<reference evidence="4" key="1">
    <citation type="journal article" date="2019" name="Beilstein J. Org. Chem.">
        <title>Nanangenines: drimane sesquiterpenoids as the dominant metabolite cohort of a novel Australian fungus, Aspergillus nanangensis.</title>
        <authorList>
            <person name="Lacey H.J."/>
            <person name="Gilchrist C.L.M."/>
            <person name="Crombie A."/>
            <person name="Kalaitzis J.A."/>
            <person name="Vuong D."/>
            <person name="Rutledge P.J."/>
            <person name="Turner P."/>
            <person name="Pitt J.I."/>
            <person name="Lacey E."/>
            <person name="Chooi Y.H."/>
            <person name="Piggott A.M."/>
        </authorList>
    </citation>
    <scope>NUCLEOTIDE SEQUENCE</scope>
    <source>
        <strain evidence="4">MST-FP2251</strain>
    </source>
</reference>
<dbReference type="EMBL" id="VCAU01000206">
    <property type="protein sequence ID" value="KAF9882871.1"/>
    <property type="molecule type" value="Genomic_DNA"/>
</dbReference>
<dbReference type="PROSITE" id="PS50088">
    <property type="entry name" value="ANK_REPEAT"/>
    <property type="match status" value="2"/>
</dbReference>
<evidence type="ECO:0000256" key="3">
    <source>
        <dbReference type="PROSITE-ProRule" id="PRU00023"/>
    </source>
</evidence>
<protein>
    <recommendedName>
        <fullName evidence="6">Ankyrin repeat domain-containing protein</fullName>
    </recommendedName>
</protein>
<dbReference type="PRINTS" id="PR01415">
    <property type="entry name" value="ANKYRIN"/>
</dbReference>
<dbReference type="SUPFAM" id="SSF48403">
    <property type="entry name" value="Ankyrin repeat"/>
    <property type="match status" value="1"/>
</dbReference>
<dbReference type="PANTHER" id="PTHR24198:SF165">
    <property type="entry name" value="ANKYRIN REPEAT-CONTAINING PROTEIN-RELATED"/>
    <property type="match status" value="1"/>
</dbReference>
<organism evidence="4 5">
    <name type="scientific">Aspergillus nanangensis</name>
    <dbReference type="NCBI Taxonomy" id="2582783"/>
    <lineage>
        <taxon>Eukaryota</taxon>
        <taxon>Fungi</taxon>
        <taxon>Dikarya</taxon>
        <taxon>Ascomycota</taxon>
        <taxon>Pezizomycotina</taxon>
        <taxon>Eurotiomycetes</taxon>
        <taxon>Eurotiomycetidae</taxon>
        <taxon>Eurotiales</taxon>
        <taxon>Aspergillaceae</taxon>
        <taxon>Aspergillus</taxon>
        <taxon>Aspergillus subgen. Circumdati</taxon>
    </lineage>
</organism>
<evidence type="ECO:0000256" key="2">
    <source>
        <dbReference type="ARBA" id="ARBA00023043"/>
    </source>
</evidence>
<evidence type="ECO:0008006" key="6">
    <source>
        <dbReference type="Google" id="ProtNLM"/>
    </source>
</evidence>
<keyword evidence="1" id="KW-0677">Repeat</keyword>